<dbReference type="FunFam" id="1.20.900.10:FF:000014">
    <property type="entry name" value="active breakpoint cluster region-related protein isoform X2"/>
    <property type="match status" value="1"/>
</dbReference>
<dbReference type="SMART" id="SM00233">
    <property type="entry name" value="PH"/>
    <property type="match status" value="1"/>
</dbReference>
<feature type="domain" description="PH" evidence="3">
    <location>
        <begin position="502"/>
        <end position="661"/>
    </location>
</feature>
<dbReference type="Gene3D" id="1.20.900.10">
    <property type="entry name" value="Dbl homology (DH) domain"/>
    <property type="match status" value="1"/>
</dbReference>
<sequence length="662" mass="75893">MWEQAEFEKHWRNEFPDGEVPVMNLHSVEDIEAELEKCKANLKVLQQALSEEKFKVIYLQATIAQKKRNYDIEKCWNKADGDRTCRTDSRGEEEPFARDILCDNKTGKPIPVPPRKKPDVQQDHSSARDISLCVDEQRNSEQDIDHEFEDVELNENFLRKNILNPKSKVRENYRLNPRFRISRELDSDEGRLSPSLVLRGSHGSGRSTPDGYLSSDHDDDSSADFNYNTDGYEGDTAEDRKSQDGSETMPFIDESPTMSPHLCARGQDGEAVSPTPPDGLLPGGDMEKGLEMKKLVLSGFLASEEIYINQLEALLLPMKPLKATATTSKPVLTMEQIDTIFFMIQDIFEIHKEFYDALFPNIQQWDEKVTVGHLFQKLASQLGVYKAFVDNYKVAVETAEKCSQANSQFQKISENLKVKGPKESKDCTTTATMEALLYKPIDRVTRSTLVLHDLLKHTPKDHPDFPLLQDALRISQNFLSSINEEIDPRRTAVTTPKGEARQLVKDGFLVEVSEGTRKLRHVFLFTDLLLCAKMKKTAVGRHQQYECKWYIPLADVSFQTLDDSDSLPHVQTLPEHEIEEMKIKISSIKSEIQKEKKAQKGQSRNVDRLRKKMNEQESCLLLHSPTIPFRIHNKHGKNHLFLLSSDYERSEWRESIQKLLKK</sequence>
<evidence type="ECO:0000256" key="2">
    <source>
        <dbReference type="SAM" id="MobiDB-lite"/>
    </source>
</evidence>
<feature type="non-terminal residue" evidence="5">
    <location>
        <position position="662"/>
    </location>
</feature>
<dbReference type="Pfam" id="PF19057">
    <property type="entry name" value="PH_19"/>
    <property type="match status" value="1"/>
</dbReference>
<dbReference type="PANTHER" id="PTHR23182">
    <property type="entry name" value="BREAKPOINT CLUSTER REGION PROTEIN BCR"/>
    <property type="match status" value="1"/>
</dbReference>
<dbReference type="SUPFAM" id="SSF50729">
    <property type="entry name" value="PH domain-like"/>
    <property type="match status" value="1"/>
</dbReference>
<reference evidence="5 6" key="1">
    <citation type="submission" date="2024-05" db="EMBL/GenBank/DDBJ databases">
        <title>A high-quality chromosomal-level genome assembly of Topmouth culter (Culter alburnus).</title>
        <authorList>
            <person name="Zhao H."/>
        </authorList>
    </citation>
    <scope>NUCLEOTIDE SEQUENCE [LARGE SCALE GENOMIC DNA]</scope>
    <source>
        <strain evidence="5">CATC2023</strain>
        <tissue evidence="5">Muscle</tissue>
    </source>
</reference>
<dbReference type="GO" id="GO:0005096">
    <property type="term" value="F:GTPase activator activity"/>
    <property type="evidence" value="ECO:0007669"/>
    <property type="project" value="InterPro"/>
</dbReference>
<dbReference type="PANTHER" id="PTHR23182:SF5">
    <property type="entry name" value="ACTIVE BREAKPOINT CLUSTER REGION-RELATED PROTEIN"/>
    <property type="match status" value="1"/>
</dbReference>
<dbReference type="SUPFAM" id="SSF48065">
    <property type="entry name" value="DBL homology domain (DH-domain)"/>
    <property type="match status" value="1"/>
</dbReference>
<dbReference type="Pfam" id="PF09036">
    <property type="entry name" value="Bcr-Abl_Oligo"/>
    <property type="match status" value="1"/>
</dbReference>
<feature type="region of interest" description="Disordered" evidence="2">
    <location>
        <begin position="102"/>
        <end position="127"/>
    </location>
</feature>
<dbReference type="Gene3D" id="2.30.29.30">
    <property type="entry name" value="Pleckstrin-homology domain (PH domain)/Phosphotyrosine-binding domain (PTB)"/>
    <property type="match status" value="1"/>
</dbReference>
<dbReference type="GO" id="GO:0035556">
    <property type="term" value="P:intracellular signal transduction"/>
    <property type="evidence" value="ECO:0007669"/>
    <property type="project" value="InterPro"/>
</dbReference>
<comment type="caution">
    <text evidence="5">The sequence shown here is derived from an EMBL/GenBank/DDBJ whole genome shotgun (WGS) entry which is preliminary data.</text>
</comment>
<organism evidence="5 6">
    <name type="scientific">Culter alburnus</name>
    <name type="common">Topmouth culter</name>
    <dbReference type="NCBI Taxonomy" id="194366"/>
    <lineage>
        <taxon>Eukaryota</taxon>
        <taxon>Metazoa</taxon>
        <taxon>Chordata</taxon>
        <taxon>Craniata</taxon>
        <taxon>Vertebrata</taxon>
        <taxon>Euteleostomi</taxon>
        <taxon>Actinopterygii</taxon>
        <taxon>Neopterygii</taxon>
        <taxon>Teleostei</taxon>
        <taxon>Ostariophysi</taxon>
        <taxon>Cypriniformes</taxon>
        <taxon>Xenocyprididae</taxon>
        <taxon>Xenocypridinae</taxon>
        <taxon>Culter</taxon>
    </lineage>
</organism>
<proteinExistence type="predicted"/>
<keyword evidence="1" id="KW-0175">Coiled coil</keyword>
<feature type="domain" description="DH" evidence="4">
    <location>
        <begin position="292"/>
        <end position="485"/>
    </location>
</feature>
<dbReference type="Proteomes" id="UP001479290">
    <property type="component" value="Unassembled WGS sequence"/>
</dbReference>
<evidence type="ECO:0000313" key="6">
    <source>
        <dbReference type="Proteomes" id="UP001479290"/>
    </source>
</evidence>
<dbReference type="InterPro" id="IPR037769">
    <property type="entry name" value="Abr/Bcr"/>
</dbReference>
<name>A0AAW2AKP0_CULAL</name>
<dbReference type="PROSITE" id="PS00741">
    <property type="entry name" value="DH_1"/>
    <property type="match status" value="1"/>
</dbReference>
<feature type="region of interest" description="Disordered" evidence="2">
    <location>
        <begin position="186"/>
        <end position="285"/>
    </location>
</feature>
<evidence type="ECO:0000313" key="5">
    <source>
        <dbReference type="EMBL" id="KAK9974241.1"/>
    </source>
</evidence>
<dbReference type="InterPro" id="IPR001849">
    <property type="entry name" value="PH_domain"/>
</dbReference>
<evidence type="ECO:0000259" key="3">
    <source>
        <dbReference type="PROSITE" id="PS50003"/>
    </source>
</evidence>
<evidence type="ECO:0000256" key="1">
    <source>
        <dbReference type="SAM" id="Coils"/>
    </source>
</evidence>
<gene>
    <name evidence="5" type="ORF">ABG768_022347</name>
</gene>
<evidence type="ECO:0008006" key="7">
    <source>
        <dbReference type="Google" id="ProtNLM"/>
    </source>
</evidence>
<dbReference type="SMART" id="SM00325">
    <property type="entry name" value="RhoGEF"/>
    <property type="match status" value="1"/>
</dbReference>
<dbReference type="EMBL" id="JAWDJR010000005">
    <property type="protein sequence ID" value="KAK9974241.1"/>
    <property type="molecule type" value="Genomic_DNA"/>
</dbReference>
<dbReference type="PROSITE" id="PS50010">
    <property type="entry name" value="DH_2"/>
    <property type="match status" value="1"/>
</dbReference>
<dbReference type="InterPro" id="IPR035899">
    <property type="entry name" value="DBL_dom_sf"/>
</dbReference>
<keyword evidence="6" id="KW-1185">Reference proteome</keyword>
<feature type="coiled-coil region" evidence="1">
    <location>
        <begin position="28"/>
        <end position="55"/>
    </location>
</feature>
<dbReference type="AlphaFoldDB" id="A0AAW2AKP0"/>
<dbReference type="InterPro" id="IPR011993">
    <property type="entry name" value="PH-like_dom_sf"/>
</dbReference>
<dbReference type="InterPro" id="IPR001331">
    <property type="entry name" value="GDS_CDC24_CS"/>
</dbReference>
<dbReference type="InterPro" id="IPR000219">
    <property type="entry name" value="DH_dom"/>
</dbReference>
<protein>
    <recommendedName>
        <fullName evidence="7">Active breakpoint cluster region-related protein</fullName>
    </recommendedName>
</protein>
<dbReference type="InterPro" id="IPR015123">
    <property type="entry name" value="Bcr-Abl_oncoprot_oligo"/>
</dbReference>
<dbReference type="GO" id="GO:0004674">
    <property type="term" value="F:protein serine/threonine kinase activity"/>
    <property type="evidence" value="ECO:0007669"/>
    <property type="project" value="InterPro"/>
</dbReference>
<dbReference type="GO" id="GO:0005085">
    <property type="term" value="F:guanyl-nucleotide exchange factor activity"/>
    <property type="evidence" value="ECO:0007669"/>
    <property type="project" value="InterPro"/>
</dbReference>
<feature type="compositionally biased region" description="Basic and acidic residues" evidence="2">
    <location>
        <begin position="116"/>
        <end position="127"/>
    </location>
</feature>
<dbReference type="GO" id="GO:0016020">
    <property type="term" value="C:membrane"/>
    <property type="evidence" value="ECO:0007669"/>
    <property type="project" value="TreeGrafter"/>
</dbReference>
<evidence type="ECO:0000259" key="4">
    <source>
        <dbReference type="PROSITE" id="PS50010"/>
    </source>
</evidence>
<dbReference type="Pfam" id="PF00621">
    <property type="entry name" value="RhoGEF"/>
    <property type="match status" value="1"/>
</dbReference>
<dbReference type="PROSITE" id="PS50003">
    <property type="entry name" value="PH_DOMAIN"/>
    <property type="match status" value="1"/>
</dbReference>
<dbReference type="SUPFAM" id="SSF69036">
    <property type="entry name" value="Bcr-Abl oncoprotein oligomerization domain"/>
    <property type="match status" value="1"/>
</dbReference>
<dbReference type="CDD" id="cd00160">
    <property type="entry name" value="RhoGEF"/>
    <property type="match status" value="1"/>
</dbReference>
<accession>A0AAW2AKP0</accession>
<dbReference type="Gene3D" id="4.10.280.30">
    <property type="entry name" value="Bcr-Abl oncoprotein oligomerisation domain"/>
    <property type="match status" value="1"/>
</dbReference>
<dbReference type="InterPro" id="IPR036481">
    <property type="entry name" value="Bcr-Abl_oncoprot_oligo_sf"/>
</dbReference>